<comment type="caution">
    <text evidence="2">The sequence shown here is derived from an EMBL/GenBank/DDBJ whole genome shotgun (WGS) entry which is preliminary data.</text>
</comment>
<sequence length="265" mass="30259">MKIWLLFTLVALYGFKASAQCAIDKSIITNNSWRTTVHHARYIGNAPSYVFAAGGDTAANWNVLRKPIDIKQIPEKALVYKKRVEDSIISYSGKAFFNDLRFISAEVVYPDRVEHFRQHGRPDILQMYTATYLYTYRTEVDSLAYVDFEFPVNGNGDLMDWLIIPQKGKYRPVIKKVDYCKLIKVAGNAANDLFPVGEISFEYDMNLKNFNWIITHKSSVVQTESGKYSIRNVRVDAADLGQVTPGFTTQEVIVDYIKLIPKTTE</sequence>
<evidence type="ECO:0000313" key="2">
    <source>
        <dbReference type="EMBL" id="MCD8742584.1"/>
    </source>
</evidence>
<feature type="signal peptide" evidence="1">
    <location>
        <begin position="1"/>
        <end position="19"/>
    </location>
</feature>
<dbReference type="EMBL" id="JAJPWV010000008">
    <property type="protein sequence ID" value="MCD8742584.1"/>
    <property type="molecule type" value="Genomic_DNA"/>
</dbReference>
<keyword evidence="1" id="KW-0732">Signal</keyword>
<reference evidence="2 3" key="1">
    <citation type="submission" date="2021-12" db="EMBL/GenBank/DDBJ databases">
        <title>Mucilaginibacter roseus genome.</title>
        <authorList>
            <person name="Ferreira J.R."/>
            <person name="Newman J.D."/>
        </authorList>
    </citation>
    <scope>NUCLEOTIDE SEQUENCE [LARGE SCALE GENOMIC DNA]</scope>
    <source>
        <strain evidence="2 3">LMG 28454</strain>
    </source>
</reference>
<organism evidence="2 3">
    <name type="scientific">Mucilaginibacter roseus</name>
    <dbReference type="NCBI Taxonomy" id="1528868"/>
    <lineage>
        <taxon>Bacteria</taxon>
        <taxon>Pseudomonadati</taxon>
        <taxon>Bacteroidota</taxon>
        <taxon>Sphingobacteriia</taxon>
        <taxon>Sphingobacteriales</taxon>
        <taxon>Sphingobacteriaceae</taxon>
        <taxon>Mucilaginibacter</taxon>
    </lineage>
</organism>
<evidence type="ECO:0000313" key="3">
    <source>
        <dbReference type="Proteomes" id="UP001199919"/>
    </source>
</evidence>
<dbReference type="RefSeq" id="WP_232179148.1">
    <property type="nucleotide sequence ID" value="NZ_JAJPWV010000008.1"/>
</dbReference>
<proteinExistence type="predicted"/>
<gene>
    <name evidence="2" type="ORF">LT679_18380</name>
</gene>
<evidence type="ECO:0000256" key="1">
    <source>
        <dbReference type="SAM" id="SignalP"/>
    </source>
</evidence>
<protein>
    <submittedName>
        <fullName evidence="2">Uncharacterized protein</fullName>
    </submittedName>
</protein>
<keyword evidence="3" id="KW-1185">Reference proteome</keyword>
<dbReference type="Proteomes" id="UP001199919">
    <property type="component" value="Unassembled WGS sequence"/>
</dbReference>
<name>A0ABS8U950_9SPHI</name>
<feature type="chain" id="PRO_5047488954" evidence="1">
    <location>
        <begin position="20"/>
        <end position="265"/>
    </location>
</feature>
<accession>A0ABS8U950</accession>